<dbReference type="EMBL" id="L18930">
    <property type="protein sequence ID" value="AAA72381.1"/>
    <property type="molecule type" value="Genomic_DNA"/>
</dbReference>
<feature type="non-terminal residue" evidence="2">
    <location>
        <position position="50"/>
    </location>
</feature>
<keyword evidence="2" id="KW-0436">Ligase</keyword>
<dbReference type="AlphaFoldDB" id="Q44639"/>
<evidence type="ECO:0000259" key="1">
    <source>
        <dbReference type="Pfam" id="PF03485"/>
    </source>
</evidence>
<keyword evidence="2" id="KW-0030">Aminoacyl-tRNA synthetase</keyword>
<name>Q44639_9GAMM</name>
<organism evidence="2">
    <name type="scientific">Buchnera aphidicola</name>
    <dbReference type="NCBI Taxonomy" id="9"/>
    <lineage>
        <taxon>Bacteria</taxon>
        <taxon>Pseudomonadati</taxon>
        <taxon>Pseudomonadota</taxon>
        <taxon>Gammaproteobacteria</taxon>
        <taxon>Enterobacterales</taxon>
        <taxon>Erwiniaceae</taxon>
        <taxon>Buchnera</taxon>
    </lineage>
</organism>
<dbReference type="Pfam" id="PF03485">
    <property type="entry name" value="Arg_tRNA_synt_N"/>
    <property type="match status" value="1"/>
</dbReference>
<evidence type="ECO:0000313" key="2">
    <source>
        <dbReference type="EMBL" id="AAA72381.1"/>
    </source>
</evidence>
<accession>Q44639</accession>
<dbReference type="InterPro" id="IPR005148">
    <property type="entry name" value="Arg-tRNA-synth_N"/>
</dbReference>
<dbReference type="GO" id="GO:0004812">
    <property type="term" value="F:aminoacyl-tRNA ligase activity"/>
    <property type="evidence" value="ECO:0007669"/>
    <property type="project" value="UniProtKB-KW"/>
</dbReference>
<proteinExistence type="predicted"/>
<sequence length="50" mass="5463">MNLYLEISKIIKKALIESSAPLDCNPGIKKSSPNQTSDYQVNGIISIAKK</sequence>
<protein>
    <submittedName>
        <fullName evidence="2">Arginyl-tRNA synthetase</fullName>
    </submittedName>
</protein>
<feature type="domain" description="Arginyl tRNA synthetase N-terminal" evidence="1">
    <location>
        <begin position="6"/>
        <end position="50"/>
    </location>
</feature>
<gene>
    <name evidence="2" type="primary">argS</name>
</gene>
<reference evidence="2" key="1">
    <citation type="submission" date="1993-08" db="EMBL/GenBank/DDBJ databases">
        <title>Buchnera aphidicola (a prokaryotic endosymbiont of aphids) contains a putative 16S rRNA operon unlinked to the 23S rRNA-encoding gene; sequence determination and promoter and terminator analysis.</title>
        <authorList>
            <person name="Munson M.A."/>
            <person name="Baumann L."/>
            <person name="Baumann P."/>
        </authorList>
    </citation>
    <scope>NUCLEOTIDE SEQUENCE</scope>
</reference>